<dbReference type="InterPro" id="IPR038078">
    <property type="entry name" value="PhoU-like_sf"/>
</dbReference>
<reference evidence="4" key="2">
    <citation type="submission" date="2021-04" db="EMBL/GenBank/DDBJ databases">
        <authorList>
            <person name="Gilroy R."/>
        </authorList>
    </citation>
    <scope>NUCLEOTIDE SEQUENCE</scope>
    <source>
        <strain evidence="4">Gambia11-129</strain>
    </source>
</reference>
<dbReference type="GO" id="GO:0030643">
    <property type="term" value="P:intracellular phosphate ion homeostasis"/>
    <property type="evidence" value="ECO:0007669"/>
    <property type="project" value="InterPro"/>
</dbReference>
<dbReference type="PANTHER" id="PTHR42930">
    <property type="entry name" value="PHOSPHATE-SPECIFIC TRANSPORT SYSTEM ACCESSORY PROTEIN PHOU"/>
    <property type="match status" value="1"/>
</dbReference>
<dbReference type="SUPFAM" id="SSF109755">
    <property type="entry name" value="PhoU-like"/>
    <property type="match status" value="1"/>
</dbReference>
<comment type="similarity">
    <text evidence="1">Belongs to the PhoU family.</text>
</comment>
<evidence type="ECO:0000313" key="5">
    <source>
        <dbReference type="Proteomes" id="UP000823936"/>
    </source>
</evidence>
<evidence type="ECO:0000313" key="4">
    <source>
        <dbReference type="EMBL" id="HIV99305.1"/>
    </source>
</evidence>
<sequence length="213" mass="23985">MIAHNTYEQIANLNMEIIKLGSLCEKSIKTVRNYITEKRDVKAELEAITEEIEHQGKEISQASIMILLRRHPVAKDLRSVSAALKIVNDLERIGNNSYDLAEVISYVEHSSVIMKADIVLMINLVLNMLTKSVDAFVNADKALAEEVIKSDDELDLAFIKAKEALVNIIRLSEEGSEDVPDVLLAAKYLERMGDHTVYMSRQLIWSIGENTDK</sequence>
<gene>
    <name evidence="4" type="ORF">IAB12_05980</name>
</gene>
<proteinExistence type="inferred from homology"/>
<accession>A0A9D1PUF6</accession>
<dbReference type="InterPro" id="IPR028366">
    <property type="entry name" value="PhoU"/>
</dbReference>
<evidence type="ECO:0000256" key="2">
    <source>
        <dbReference type="SAM" id="Coils"/>
    </source>
</evidence>
<dbReference type="InterPro" id="IPR026022">
    <property type="entry name" value="PhoU_dom"/>
</dbReference>
<evidence type="ECO:0000259" key="3">
    <source>
        <dbReference type="Pfam" id="PF01895"/>
    </source>
</evidence>
<reference evidence="4" key="1">
    <citation type="journal article" date="2021" name="PeerJ">
        <title>Extensive microbial diversity within the chicken gut microbiome revealed by metagenomics and culture.</title>
        <authorList>
            <person name="Gilroy R."/>
            <person name="Ravi A."/>
            <person name="Getino M."/>
            <person name="Pursley I."/>
            <person name="Horton D.L."/>
            <person name="Alikhan N.F."/>
            <person name="Baker D."/>
            <person name="Gharbi K."/>
            <person name="Hall N."/>
            <person name="Watson M."/>
            <person name="Adriaenssens E.M."/>
            <person name="Foster-Nyarko E."/>
            <person name="Jarju S."/>
            <person name="Secka A."/>
            <person name="Antonio M."/>
            <person name="Oren A."/>
            <person name="Chaudhuri R.R."/>
            <person name="La Ragione R."/>
            <person name="Hildebrand F."/>
            <person name="Pallen M.J."/>
        </authorList>
    </citation>
    <scope>NUCLEOTIDE SEQUENCE</scope>
    <source>
        <strain evidence="4">Gambia11-129</strain>
    </source>
</reference>
<dbReference type="EMBL" id="DXHU01000023">
    <property type="protein sequence ID" value="HIV99305.1"/>
    <property type="molecule type" value="Genomic_DNA"/>
</dbReference>
<feature type="domain" description="PhoU" evidence="3">
    <location>
        <begin position="119"/>
        <end position="201"/>
    </location>
</feature>
<evidence type="ECO:0000256" key="1">
    <source>
        <dbReference type="ARBA" id="ARBA00008107"/>
    </source>
</evidence>
<name>A0A9D1PUF6_9SPIO</name>
<dbReference type="PANTHER" id="PTHR42930:SF3">
    <property type="entry name" value="PHOSPHATE-SPECIFIC TRANSPORT SYSTEM ACCESSORY PROTEIN PHOU"/>
    <property type="match status" value="1"/>
</dbReference>
<dbReference type="GO" id="GO:0045936">
    <property type="term" value="P:negative regulation of phosphate metabolic process"/>
    <property type="evidence" value="ECO:0007669"/>
    <property type="project" value="InterPro"/>
</dbReference>
<keyword evidence="2" id="KW-0175">Coiled coil</keyword>
<dbReference type="Proteomes" id="UP000823936">
    <property type="component" value="Unassembled WGS sequence"/>
</dbReference>
<comment type="caution">
    <text evidence="4">The sequence shown here is derived from an EMBL/GenBank/DDBJ whole genome shotgun (WGS) entry which is preliminary data.</text>
</comment>
<feature type="coiled-coil region" evidence="2">
    <location>
        <begin position="31"/>
        <end position="58"/>
    </location>
</feature>
<organism evidence="4 5">
    <name type="scientific">Candidatus Ornithospirochaeta avicola</name>
    <dbReference type="NCBI Taxonomy" id="2840896"/>
    <lineage>
        <taxon>Bacteria</taxon>
        <taxon>Pseudomonadati</taxon>
        <taxon>Spirochaetota</taxon>
        <taxon>Spirochaetia</taxon>
        <taxon>Spirochaetales</taxon>
        <taxon>Spirochaetaceae</taxon>
        <taxon>Spirochaetaceae incertae sedis</taxon>
        <taxon>Candidatus Ornithospirochaeta</taxon>
    </lineage>
</organism>
<protein>
    <recommendedName>
        <fullName evidence="3">PhoU domain-containing protein</fullName>
    </recommendedName>
</protein>
<dbReference type="AlphaFoldDB" id="A0A9D1PUF6"/>
<feature type="domain" description="PhoU" evidence="3">
    <location>
        <begin position="18"/>
        <end position="103"/>
    </location>
</feature>
<dbReference type="Gene3D" id="1.20.58.220">
    <property type="entry name" value="Phosphate transport system protein phou homolog 2, domain 2"/>
    <property type="match status" value="1"/>
</dbReference>
<dbReference type="Pfam" id="PF01895">
    <property type="entry name" value="PhoU"/>
    <property type="match status" value="2"/>
</dbReference>